<evidence type="ECO:0000256" key="3">
    <source>
        <dbReference type="RuleBase" id="RU000363"/>
    </source>
</evidence>
<dbReference type="Proteomes" id="UP000000547">
    <property type="component" value="Chromosome"/>
</dbReference>
<accession>Q485Z0</accession>
<dbReference type="PRINTS" id="PR00081">
    <property type="entry name" value="GDHRDH"/>
</dbReference>
<evidence type="ECO:0000256" key="2">
    <source>
        <dbReference type="ARBA" id="ARBA00023002"/>
    </source>
</evidence>
<dbReference type="SUPFAM" id="SSF51735">
    <property type="entry name" value="NAD(P)-binding Rossmann-fold domains"/>
    <property type="match status" value="1"/>
</dbReference>
<dbReference type="RefSeq" id="WP_011042219.1">
    <property type="nucleotide sequence ID" value="NC_003910.7"/>
</dbReference>
<dbReference type="STRING" id="167879.CPS_1382"/>
<dbReference type="InterPro" id="IPR020904">
    <property type="entry name" value="Sc_DH/Rdtase_CS"/>
</dbReference>
<dbReference type="PRINTS" id="PR00080">
    <property type="entry name" value="SDRFAMILY"/>
</dbReference>
<name>Q485Z0_COLP3</name>
<reference evidence="4" key="1">
    <citation type="journal article" date="2005" name="Proc. Natl. Acad. Sci. U.S.A.">
        <title>The psychrophilic lifestyle as revealed by the genome sequence of Colwellia psychrerythraea 34H through genomic and proteomic analyses.</title>
        <authorList>
            <person name="Methe B.A."/>
            <person name="Nelson K.E."/>
            <person name="Deming J.W."/>
            <person name="Momen B."/>
            <person name="Melamud E."/>
            <person name="Zhang X."/>
            <person name="Moult J."/>
            <person name="Madupu R."/>
            <person name="Nelson W.C."/>
            <person name="Dodson R.J."/>
            <person name="Brinkac L.M."/>
            <person name="Daugherty S.C."/>
            <person name="Durkin A.S."/>
            <person name="DeBoy R.T."/>
            <person name="Kolonay J.F."/>
            <person name="Sullivan S.A."/>
            <person name="Zhou L."/>
            <person name="Davidsen T.M."/>
            <person name="Wu M."/>
            <person name="Huston A.L."/>
            <person name="Lewis M."/>
            <person name="Weaver B."/>
            <person name="Weidman J.F."/>
            <person name="Khouri H."/>
            <person name="Utterback T.R."/>
            <person name="Feldblyum T.V."/>
            <person name="Fraser C.M."/>
        </authorList>
    </citation>
    <scope>NUCLEOTIDE SEQUENCE [LARGE SCALE GENOMIC DNA]</scope>
    <source>
        <strain evidence="4">34H</strain>
    </source>
</reference>
<dbReference type="EMBL" id="CP000083">
    <property type="protein sequence ID" value="AAZ26690.1"/>
    <property type="molecule type" value="Genomic_DNA"/>
</dbReference>
<dbReference type="GO" id="GO:0016020">
    <property type="term" value="C:membrane"/>
    <property type="evidence" value="ECO:0007669"/>
    <property type="project" value="TreeGrafter"/>
</dbReference>
<protein>
    <submittedName>
        <fullName evidence="4">Oxidoreductase, short-chain dehydrogenase/reductase family</fullName>
    </submittedName>
</protein>
<organism evidence="4 5">
    <name type="scientific">Colwellia psychrerythraea (strain 34H / ATCC BAA-681)</name>
    <name type="common">Vibrio psychroerythus</name>
    <dbReference type="NCBI Taxonomy" id="167879"/>
    <lineage>
        <taxon>Bacteria</taxon>
        <taxon>Pseudomonadati</taxon>
        <taxon>Pseudomonadota</taxon>
        <taxon>Gammaproteobacteria</taxon>
        <taxon>Alteromonadales</taxon>
        <taxon>Colwelliaceae</taxon>
        <taxon>Colwellia</taxon>
    </lineage>
</organism>
<evidence type="ECO:0000313" key="4">
    <source>
        <dbReference type="EMBL" id="AAZ26690.1"/>
    </source>
</evidence>
<dbReference type="InterPro" id="IPR002347">
    <property type="entry name" value="SDR_fam"/>
</dbReference>
<proteinExistence type="inferred from homology"/>
<gene>
    <name evidence="4" type="ordered locus">CPS_1382</name>
</gene>
<keyword evidence="2" id="KW-0560">Oxidoreductase</keyword>
<dbReference type="GO" id="GO:0016491">
    <property type="term" value="F:oxidoreductase activity"/>
    <property type="evidence" value="ECO:0007669"/>
    <property type="project" value="UniProtKB-KW"/>
</dbReference>
<dbReference type="InterPro" id="IPR036291">
    <property type="entry name" value="NAD(P)-bd_dom_sf"/>
</dbReference>
<dbReference type="Gene3D" id="3.40.50.720">
    <property type="entry name" value="NAD(P)-binding Rossmann-like Domain"/>
    <property type="match status" value="1"/>
</dbReference>
<dbReference type="PROSITE" id="PS00061">
    <property type="entry name" value="ADH_SHORT"/>
    <property type="match status" value="1"/>
</dbReference>
<dbReference type="Pfam" id="PF00106">
    <property type="entry name" value="adh_short"/>
    <property type="match status" value="1"/>
</dbReference>
<comment type="similarity">
    <text evidence="1 3">Belongs to the short-chain dehydrogenases/reductases (SDR) family.</text>
</comment>
<dbReference type="HOGENOM" id="CLU_010194_2_1_6"/>
<evidence type="ECO:0000256" key="1">
    <source>
        <dbReference type="ARBA" id="ARBA00006484"/>
    </source>
</evidence>
<dbReference type="AlphaFoldDB" id="Q485Z0"/>
<sequence length="251" mass="27772">MAIQNVLITGATSGIGLALFEKYTNQGENVIACGRNPGKMALLESRSYKTCLFDITEPAQIAAAAQDIKELDILILNAGDCRYVDDVKNFDGELFSNIINTNLSSLGALLQYFLPKVKKGGQVVFVSSSATILPFPRSEAYGASKAGMDYLANSLRLDLLEHDIDVTLVHPGFVSTPLTDKNDFAMPFMLTSEQAASRMLIGIEKRKKYLHFPKRLTLIMKLFSVLPSFLWQSLITKNDRSSKSHTREDQV</sequence>
<dbReference type="PANTHER" id="PTHR44196:SF1">
    <property type="entry name" value="DEHYDROGENASE_REDUCTASE SDR FAMILY MEMBER 7B"/>
    <property type="match status" value="1"/>
</dbReference>
<evidence type="ECO:0000313" key="5">
    <source>
        <dbReference type="Proteomes" id="UP000000547"/>
    </source>
</evidence>
<dbReference type="PANTHER" id="PTHR44196">
    <property type="entry name" value="DEHYDROGENASE/REDUCTASE SDR FAMILY MEMBER 7B"/>
    <property type="match status" value="1"/>
</dbReference>
<dbReference type="KEGG" id="cps:CPS_1382"/>